<dbReference type="PANTHER" id="PTHR44688">
    <property type="entry name" value="DNA-BINDING TRANSCRIPTIONAL ACTIVATOR DEVR_DOSR"/>
    <property type="match status" value="1"/>
</dbReference>
<dbReference type="InterPro" id="IPR016032">
    <property type="entry name" value="Sig_transdc_resp-reg_C-effctor"/>
</dbReference>
<dbReference type="Gene3D" id="1.10.10.10">
    <property type="entry name" value="Winged helix-like DNA-binding domain superfamily/Winged helix DNA-binding domain"/>
    <property type="match status" value="1"/>
</dbReference>
<evidence type="ECO:0000313" key="5">
    <source>
        <dbReference type="EMBL" id="AFY28763.1"/>
    </source>
</evidence>
<evidence type="ECO:0000256" key="2">
    <source>
        <dbReference type="ARBA" id="ARBA00023125"/>
    </source>
</evidence>
<dbReference type="PROSITE" id="PS50043">
    <property type="entry name" value="HTH_LUXR_2"/>
    <property type="match status" value="1"/>
</dbReference>
<dbReference type="PROSITE" id="PS00622">
    <property type="entry name" value="HTH_LUXR_1"/>
    <property type="match status" value="1"/>
</dbReference>
<accession>K9P711</accession>
<keyword evidence="3" id="KW-0804">Transcription</keyword>
<protein>
    <submittedName>
        <fullName evidence="5">Response regulator containing a CheY-like receiver domain and an HTH DNA-binding domain</fullName>
    </submittedName>
</protein>
<dbReference type="HOGENOM" id="CLU_000445_103_8_3"/>
<dbReference type="SUPFAM" id="SSF46894">
    <property type="entry name" value="C-terminal effector domain of the bipartite response regulators"/>
    <property type="match status" value="1"/>
</dbReference>
<dbReference type="eggNOG" id="COG2197">
    <property type="taxonomic scope" value="Bacteria"/>
</dbReference>
<keyword evidence="2 5" id="KW-0238">DNA-binding</keyword>
<dbReference type="SMART" id="SM00421">
    <property type="entry name" value="HTH_LUXR"/>
    <property type="match status" value="1"/>
</dbReference>
<dbReference type="GO" id="GO:0003677">
    <property type="term" value="F:DNA binding"/>
    <property type="evidence" value="ECO:0007669"/>
    <property type="project" value="UniProtKB-KW"/>
</dbReference>
<keyword evidence="1" id="KW-0805">Transcription regulation</keyword>
<dbReference type="CDD" id="cd06170">
    <property type="entry name" value="LuxR_C_like"/>
    <property type="match status" value="1"/>
</dbReference>
<gene>
    <name evidence="5" type="ordered locus">Cyagr_1610</name>
</gene>
<dbReference type="Pfam" id="PF00196">
    <property type="entry name" value="GerE"/>
    <property type="match status" value="1"/>
</dbReference>
<dbReference type="EMBL" id="CP003495">
    <property type="protein sequence ID" value="AFY28763.1"/>
    <property type="molecule type" value="Genomic_DNA"/>
</dbReference>
<name>K9P711_CYAGP</name>
<dbReference type="InterPro" id="IPR000792">
    <property type="entry name" value="Tscrpt_reg_LuxR_C"/>
</dbReference>
<reference evidence="6" key="1">
    <citation type="journal article" date="2013" name="Proc. Natl. Acad. Sci. U.S.A.">
        <title>Improving the coverage of the cyanobacterial phylum using diversity-driven genome sequencing.</title>
        <authorList>
            <person name="Shih P.M."/>
            <person name="Wu D."/>
            <person name="Latifi A."/>
            <person name="Axen S.D."/>
            <person name="Fewer D.P."/>
            <person name="Talla E."/>
            <person name="Calteau A."/>
            <person name="Cai F."/>
            <person name="Tandeau de Marsac N."/>
            <person name="Rippka R."/>
            <person name="Herdman M."/>
            <person name="Sivonen K."/>
            <person name="Coursin T."/>
            <person name="Laurent T."/>
            <person name="Goodwin L."/>
            <person name="Nolan M."/>
            <person name="Davenport K.W."/>
            <person name="Han C.S."/>
            <person name="Rubin E.M."/>
            <person name="Eisen J.A."/>
            <person name="Woyke T."/>
            <person name="Gugger M."/>
            <person name="Kerfeld C.A."/>
        </authorList>
    </citation>
    <scope>NUCLEOTIDE SEQUENCE [LARGE SCALE GENOMIC DNA]</scope>
    <source>
        <strain evidence="6">ATCC 27147 / PCC 6307</strain>
    </source>
</reference>
<dbReference type="KEGG" id="cgc:Cyagr_1610"/>
<dbReference type="STRING" id="292564.Cyagr_1610"/>
<dbReference type="Proteomes" id="UP000010388">
    <property type="component" value="Chromosome"/>
</dbReference>
<evidence type="ECO:0000256" key="3">
    <source>
        <dbReference type="ARBA" id="ARBA00023163"/>
    </source>
</evidence>
<sequence length="73" mass="8024">MQRGPALAETFPVAITPAEQRVLDLLRRGDSNRHIAAQLVLSPRTVESHVSHLLAKTGCRSRTQLLLWALAQG</sequence>
<dbReference type="GO" id="GO:0006355">
    <property type="term" value="P:regulation of DNA-templated transcription"/>
    <property type="evidence" value="ECO:0007669"/>
    <property type="project" value="InterPro"/>
</dbReference>
<dbReference type="PRINTS" id="PR00038">
    <property type="entry name" value="HTHLUXR"/>
</dbReference>
<dbReference type="AlphaFoldDB" id="K9P711"/>
<feature type="domain" description="HTH luxR-type" evidence="4">
    <location>
        <begin position="8"/>
        <end position="73"/>
    </location>
</feature>
<organism evidence="5 6">
    <name type="scientific">Cyanobium gracile (strain ATCC 27147 / PCC 6307)</name>
    <dbReference type="NCBI Taxonomy" id="292564"/>
    <lineage>
        <taxon>Bacteria</taxon>
        <taxon>Bacillati</taxon>
        <taxon>Cyanobacteriota</taxon>
        <taxon>Cyanophyceae</taxon>
        <taxon>Synechococcales</taxon>
        <taxon>Prochlorococcaceae</taxon>
        <taxon>Cyanobium</taxon>
    </lineage>
</organism>
<proteinExistence type="predicted"/>
<evidence type="ECO:0000259" key="4">
    <source>
        <dbReference type="PROSITE" id="PS50043"/>
    </source>
</evidence>
<dbReference type="PANTHER" id="PTHR44688:SF16">
    <property type="entry name" value="DNA-BINDING TRANSCRIPTIONAL ACTIVATOR DEVR_DOSR"/>
    <property type="match status" value="1"/>
</dbReference>
<dbReference type="InterPro" id="IPR036388">
    <property type="entry name" value="WH-like_DNA-bd_sf"/>
</dbReference>
<evidence type="ECO:0000256" key="1">
    <source>
        <dbReference type="ARBA" id="ARBA00023015"/>
    </source>
</evidence>
<evidence type="ECO:0000313" key="6">
    <source>
        <dbReference type="Proteomes" id="UP000010388"/>
    </source>
</evidence>